<reference evidence="1 2" key="1">
    <citation type="submission" date="2014-04" db="EMBL/GenBank/DDBJ databases">
        <authorList>
            <consortium name="DOE Joint Genome Institute"/>
            <person name="Kuo A."/>
            <person name="Kohler A."/>
            <person name="Jargeat P."/>
            <person name="Nagy L.G."/>
            <person name="Floudas D."/>
            <person name="Copeland A."/>
            <person name="Barry K.W."/>
            <person name="Cichocki N."/>
            <person name="Veneault-Fourrey C."/>
            <person name="LaButti K."/>
            <person name="Lindquist E.A."/>
            <person name="Lipzen A."/>
            <person name="Lundell T."/>
            <person name="Morin E."/>
            <person name="Murat C."/>
            <person name="Sun H."/>
            <person name="Tunlid A."/>
            <person name="Henrissat B."/>
            <person name="Grigoriev I.V."/>
            <person name="Hibbett D.S."/>
            <person name="Martin F."/>
            <person name="Nordberg H.P."/>
            <person name="Cantor M.N."/>
            <person name="Hua S.X."/>
        </authorList>
    </citation>
    <scope>NUCLEOTIDE SEQUENCE [LARGE SCALE GENOMIC DNA]</scope>
    <source>
        <strain evidence="1 2">Ve08.2h10</strain>
    </source>
</reference>
<dbReference type="HOGENOM" id="CLU_2498519_0_0_1"/>
<proteinExistence type="predicted"/>
<sequence>MAMRSQRRTRRRRYGHTTGLRHHIQVIPSTNPRHMRYFRISGETASQSSMRCPANVIARGPKARDDCDCAYARPDICCLDKESSML</sequence>
<evidence type="ECO:0000313" key="2">
    <source>
        <dbReference type="Proteomes" id="UP000054538"/>
    </source>
</evidence>
<accession>A0A0D0DW94</accession>
<protein>
    <submittedName>
        <fullName evidence="1">Uncharacterized protein</fullName>
    </submittedName>
</protein>
<name>A0A0D0DW94_9AGAM</name>
<dbReference type="AlphaFoldDB" id="A0A0D0DW94"/>
<evidence type="ECO:0000313" key="1">
    <source>
        <dbReference type="EMBL" id="KIK99533.1"/>
    </source>
</evidence>
<organism evidence="1 2">
    <name type="scientific">Paxillus rubicundulus Ve08.2h10</name>
    <dbReference type="NCBI Taxonomy" id="930991"/>
    <lineage>
        <taxon>Eukaryota</taxon>
        <taxon>Fungi</taxon>
        <taxon>Dikarya</taxon>
        <taxon>Basidiomycota</taxon>
        <taxon>Agaricomycotina</taxon>
        <taxon>Agaricomycetes</taxon>
        <taxon>Agaricomycetidae</taxon>
        <taxon>Boletales</taxon>
        <taxon>Paxilineae</taxon>
        <taxon>Paxillaceae</taxon>
        <taxon>Paxillus</taxon>
    </lineage>
</organism>
<keyword evidence="2" id="KW-1185">Reference proteome</keyword>
<gene>
    <name evidence="1" type="ORF">PAXRUDRAFT_787255</name>
</gene>
<dbReference type="EMBL" id="KN824857">
    <property type="protein sequence ID" value="KIK99533.1"/>
    <property type="molecule type" value="Genomic_DNA"/>
</dbReference>
<reference evidence="2" key="2">
    <citation type="submission" date="2015-01" db="EMBL/GenBank/DDBJ databases">
        <title>Evolutionary Origins and Diversification of the Mycorrhizal Mutualists.</title>
        <authorList>
            <consortium name="DOE Joint Genome Institute"/>
            <consortium name="Mycorrhizal Genomics Consortium"/>
            <person name="Kohler A."/>
            <person name="Kuo A."/>
            <person name="Nagy L.G."/>
            <person name="Floudas D."/>
            <person name="Copeland A."/>
            <person name="Barry K.W."/>
            <person name="Cichocki N."/>
            <person name="Veneault-Fourrey C."/>
            <person name="LaButti K."/>
            <person name="Lindquist E.A."/>
            <person name="Lipzen A."/>
            <person name="Lundell T."/>
            <person name="Morin E."/>
            <person name="Murat C."/>
            <person name="Riley R."/>
            <person name="Ohm R."/>
            <person name="Sun H."/>
            <person name="Tunlid A."/>
            <person name="Henrissat B."/>
            <person name="Grigoriev I.V."/>
            <person name="Hibbett D.S."/>
            <person name="Martin F."/>
        </authorList>
    </citation>
    <scope>NUCLEOTIDE SEQUENCE [LARGE SCALE GENOMIC DNA]</scope>
    <source>
        <strain evidence="2">Ve08.2h10</strain>
    </source>
</reference>
<dbReference type="InParanoid" id="A0A0D0DW94"/>
<dbReference type="Proteomes" id="UP000054538">
    <property type="component" value="Unassembled WGS sequence"/>
</dbReference>